<evidence type="ECO:0000313" key="2">
    <source>
        <dbReference type="Proteomes" id="UP000265719"/>
    </source>
</evidence>
<dbReference type="AlphaFoldDB" id="A0A399FZW8"/>
<name>A0A399FZW8_9ACTN</name>
<dbReference type="Proteomes" id="UP000265719">
    <property type="component" value="Chromosome"/>
</dbReference>
<dbReference type="KEGG" id="thao:NI17_023045"/>
<sequence length="300" mass="31969">MPWSVNGEIEFGPIALTLTIALLAATIVVEPLAGRRSFARLRAAADHDPGALIRYSRESLVASAVLLVADIAVLATAVSLPTAAVGLALVEPEAVVRGVRSLVTVTAEGPQDVSWLGYAVLFVMLLVTVLGLVVFLSARVAVVRTQRRDGLPYHLSPEAAKLPEASRRLLRIVMPVTAAQRRWVAAAAAADEAETVLRFYGIFLALLIGVVGMGPVGSWAVVTTLSLLRSLVTVGQWRPACEYAFMHAVAAALYLFFLPGSLLVPLLVTAHNSVIKALTPVTGQRERGVMEVLPDTEEPR</sequence>
<proteinExistence type="predicted"/>
<evidence type="ECO:0000313" key="1">
    <source>
        <dbReference type="EMBL" id="UOE19551.1"/>
    </source>
</evidence>
<dbReference type="RefSeq" id="WP_068687491.1">
    <property type="nucleotide sequence ID" value="NZ_CP063196.1"/>
</dbReference>
<accession>A0A399FZW8</accession>
<keyword evidence="2" id="KW-1185">Reference proteome</keyword>
<organism evidence="1 2">
    <name type="scientific">Thermobifida halotolerans</name>
    <dbReference type="NCBI Taxonomy" id="483545"/>
    <lineage>
        <taxon>Bacteria</taxon>
        <taxon>Bacillati</taxon>
        <taxon>Actinomycetota</taxon>
        <taxon>Actinomycetes</taxon>
        <taxon>Streptosporangiales</taxon>
        <taxon>Nocardiopsidaceae</taxon>
        <taxon>Thermobifida</taxon>
    </lineage>
</organism>
<reference evidence="1" key="1">
    <citation type="submission" date="2020-10" db="EMBL/GenBank/DDBJ databases">
        <title>De novo genome project of the cellulose decomposer Thermobifida halotolerans type strain.</title>
        <authorList>
            <person name="Nagy I."/>
            <person name="Horvath B."/>
            <person name="Kukolya J."/>
            <person name="Nagy I."/>
            <person name="Orsini M."/>
        </authorList>
    </citation>
    <scope>NUCLEOTIDE SEQUENCE</scope>
    <source>
        <strain evidence="1">DSM 44931</strain>
    </source>
</reference>
<gene>
    <name evidence="1" type="ORF">NI17_023045</name>
</gene>
<protein>
    <submittedName>
        <fullName evidence="1">Uncharacterized protein</fullName>
    </submittedName>
</protein>
<dbReference type="EMBL" id="CP063196">
    <property type="protein sequence ID" value="UOE19551.1"/>
    <property type="molecule type" value="Genomic_DNA"/>
</dbReference>